<protein>
    <submittedName>
        <fullName evidence="2">Uncharacterized protein</fullName>
    </submittedName>
</protein>
<feature type="region of interest" description="Disordered" evidence="1">
    <location>
        <begin position="17"/>
        <end position="84"/>
    </location>
</feature>
<dbReference type="Proteomes" id="UP000183843">
    <property type="component" value="Unassembled WGS sequence"/>
</dbReference>
<dbReference type="RefSeq" id="WP_143555475.1">
    <property type="nucleotide sequence ID" value="NZ_FOJX01000001.1"/>
</dbReference>
<evidence type="ECO:0000313" key="2">
    <source>
        <dbReference type="EMBL" id="SFA72687.1"/>
    </source>
</evidence>
<feature type="compositionally biased region" description="Pro residues" evidence="1">
    <location>
        <begin position="64"/>
        <end position="77"/>
    </location>
</feature>
<reference evidence="2 3" key="1">
    <citation type="submission" date="2016-10" db="EMBL/GenBank/DDBJ databases">
        <authorList>
            <person name="de Groot N.N."/>
        </authorList>
    </citation>
    <scope>NUCLEOTIDE SEQUENCE [LARGE SCALE GENOMIC DNA]</scope>
    <source>
        <strain evidence="2 3">L14</strain>
    </source>
</reference>
<dbReference type="EMBL" id="FOJX01000001">
    <property type="protein sequence ID" value="SFA72687.1"/>
    <property type="molecule type" value="Genomic_DNA"/>
</dbReference>
<proteinExistence type="predicted"/>
<evidence type="ECO:0000256" key="1">
    <source>
        <dbReference type="SAM" id="MobiDB-lite"/>
    </source>
</evidence>
<dbReference type="AlphaFoldDB" id="A0A1I0V9F7"/>
<sequence>MTMLDKKEMKFEELNSVTGGNAVGPVNETVPHGIGPNDYPYKQNTGPLGTDPIDYPYKQNTLPPYDPKIGPLPPNTCVPPIKRA</sequence>
<accession>A0A1I0V9F7</accession>
<name>A0A1I0V9F7_SELRU</name>
<evidence type="ECO:0000313" key="3">
    <source>
        <dbReference type="Proteomes" id="UP000183843"/>
    </source>
</evidence>
<gene>
    <name evidence="2" type="ORF">SAMN05216587_101381</name>
</gene>
<organism evidence="2 3">
    <name type="scientific">Selenomonas ruminantium</name>
    <dbReference type="NCBI Taxonomy" id="971"/>
    <lineage>
        <taxon>Bacteria</taxon>
        <taxon>Bacillati</taxon>
        <taxon>Bacillota</taxon>
        <taxon>Negativicutes</taxon>
        <taxon>Selenomonadales</taxon>
        <taxon>Selenomonadaceae</taxon>
        <taxon>Selenomonas</taxon>
    </lineage>
</organism>